<sequence length="170" mass="19179">MCVCHITRWLVVIWLIVSLVHLQANALLQYSAAELLKLRHHVPAPLQPPERGHDIPPGIAFQPRRRLHTTPSSSYQLFLLPWHVQRWHRPRTQGIHPEPASKVIVRKPKTVGKRCLQSTLYRAFPGPLPDPDIIASGEKLRQLESPPLIALVLEGLSTLELVPSKFGPVP</sequence>
<dbReference type="Proteomes" id="UP001497482">
    <property type="component" value="Chromosome 18"/>
</dbReference>
<keyword evidence="3" id="KW-1185">Reference proteome</keyword>
<keyword evidence="1" id="KW-0812">Transmembrane</keyword>
<accession>A0AAV2KGE7</accession>
<proteinExistence type="predicted"/>
<evidence type="ECO:0000313" key="2">
    <source>
        <dbReference type="EMBL" id="CAL1587943.1"/>
    </source>
</evidence>
<protein>
    <submittedName>
        <fullName evidence="2">Uncharacterized protein</fullName>
    </submittedName>
</protein>
<evidence type="ECO:0000256" key="1">
    <source>
        <dbReference type="SAM" id="Phobius"/>
    </source>
</evidence>
<keyword evidence="1" id="KW-1133">Transmembrane helix</keyword>
<reference evidence="2 3" key="1">
    <citation type="submission" date="2024-04" db="EMBL/GenBank/DDBJ databases">
        <authorList>
            <person name="Waldvogel A.-M."/>
            <person name="Schoenle A."/>
        </authorList>
    </citation>
    <scope>NUCLEOTIDE SEQUENCE [LARGE SCALE GENOMIC DNA]</scope>
</reference>
<evidence type="ECO:0000313" key="3">
    <source>
        <dbReference type="Proteomes" id="UP001497482"/>
    </source>
</evidence>
<gene>
    <name evidence="2" type="ORF">KC01_LOCUS17835</name>
</gene>
<organism evidence="2 3">
    <name type="scientific">Knipowitschia caucasica</name>
    <name type="common">Caucasian dwarf goby</name>
    <name type="synonym">Pomatoschistus caucasicus</name>
    <dbReference type="NCBI Taxonomy" id="637954"/>
    <lineage>
        <taxon>Eukaryota</taxon>
        <taxon>Metazoa</taxon>
        <taxon>Chordata</taxon>
        <taxon>Craniata</taxon>
        <taxon>Vertebrata</taxon>
        <taxon>Euteleostomi</taxon>
        <taxon>Actinopterygii</taxon>
        <taxon>Neopterygii</taxon>
        <taxon>Teleostei</taxon>
        <taxon>Neoteleostei</taxon>
        <taxon>Acanthomorphata</taxon>
        <taxon>Gobiaria</taxon>
        <taxon>Gobiiformes</taxon>
        <taxon>Gobioidei</taxon>
        <taxon>Gobiidae</taxon>
        <taxon>Gobiinae</taxon>
        <taxon>Knipowitschia</taxon>
    </lineage>
</organism>
<dbReference type="EMBL" id="OZ035840">
    <property type="protein sequence ID" value="CAL1587943.1"/>
    <property type="molecule type" value="Genomic_DNA"/>
</dbReference>
<feature type="transmembrane region" description="Helical" evidence="1">
    <location>
        <begin position="6"/>
        <end position="28"/>
    </location>
</feature>
<keyword evidence="1" id="KW-0472">Membrane</keyword>
<name>A0AAV2KGE7_KNICA</name>
<dbReference type="AlphaFoldDB" id="A0AAV2KGE7"/>